<accession>A0AAX3P5L6</accession>
<gene>
    <name evidence="1" type="ORF">PY771_20335</name>
</gene>
<proteinExistence type="predicted"/>
<evidence type="ECO:0000313" key="2">
    <source>
        <dbReference type="Proteomes" id="UP001214666"/>
    </source>
</evidence>
<dbReference type="EMBL" id="CP118942">
    <property type="protein sequence ID" value="WEE25949.1"/>
    <property type="molecule type" value="Genomic_DNA"/>
</dbReference>
<reference evidence="1" key="1">
    <citation type="submission" date="2023-02" db="EMBL/GenBank/DDBJ databases">
        <title>The sequence of Aeromonas hydrophila K533.</title>
        <authorList>
            <person name="Luo X."/>
        </authorList>
    </citation>
    <scope>NUCLEOTIDE SEQUENCE</scope>
    <source>
        <strain evidence="1">K533</strain>
    </source>
</reference>
<protein>
    <submittedName>
        <fullName evidence="1">DUF5677 domain-containing protein</fullName>
    </submittedName>
</protein>
<dbReference type="RefSeq" id="WP_077095864.1">
    <property type="nucleotide sequence ID" value="NZ_CP118699.1"/>
</dbReference>
<dbReference type="Pfam" id="PF18928">
    <property type="entry name" value="DUF5677"/>
    <property type="match status" value="1"/>
</dbReference>
<sequence length="272" mass="31303">MFKEYKFNMNEDIGAITDINFLCHNIYLRHKAKIDNIKSKEQRLVINQYFTVLNELSSQACDSLKSNRLSVVEVLTRVIIEQSANQNYIAIDNGKNAQSLLRDSKKMLIKNGENWLSYLQSKGFENPAAQERIRLGKQLVEHFNDKWPDAPPYPGVKRLFQAIEWENPYHSYYVPLCDSVHSFSDDMVNLIALSDRESSTRNSAINFMMQENKRLAIYNLASATYLRCLSLGNSFIASGFDEIIQEIMPAMDGLAQIINRNDEYDHSRIPSS</sequence>
<dbReference type="InterPro" id="IPR043733">
    <property type="entry name" value="DUF5677"/>
</dbReference>
<organism evidence="1 2">
    <name type="scientific">Aeromonas hydrophila</name>
    <dbReference type="NCBI Taxonomy" id="644"/>
    <lineage>
        <taxon>Bacteria</taxon>
        <taxon>Pseudomonadati</taxon>
        <taxon>Pseudomonadota</taxon>
        <taxon>Gammaproteobacteria</taxon>
        <taxon>Aeromonadales</taxon>
        <taxon>Aeromonadaceae</taxon>
        <taxon>Aeromonas</taxon>
    </lineage>
</organism>
<name>A0AAX3P5L6_AERHY</name>
<dbReference type="AlphaFoldDB" id="A0AAX3P5L6"/>
<dbReference type="Proteomes" id="UP001214666">
    <property type="component" value="Chromosome"/>
</dbReference>
<evidence type="ECO:0000313" key="1">
    <source>
        <dbReference type="EMBL" id="WEE25949.1"/>
    </source>
</evidence>